<organism evidence="5 6">
    <name type="scientific">Lentinus tigrinus ALCF2SS1-6</name>
    <dbReference type="NCBI Taxonomy" id="1328759"/>
    <lineage>
        <taxon>Eukaryota</taxon>
        <taxon>Fungi</taxon>
        <taxon>Dikarya</taxon>
        <taxon>Basidiomycota</taxon>
        <taxon>Agaricomycotina</taxon>
        <taxon>Agaricomycetes</taxon>
        <taxon>Polyporales</taxon>
        <taxon>Polyporaceae</taxon>
        <taxon>Lentinus</taxon>
    </lineage>
</organism>
<dbReference type="Pfam" id="PF00730">
    <property type="entry name" value="HhH-GPD"/>
    <property type="match status" value="1"/>
</dbReference>
<dbReference type="PANTHER" id="PTHR15074">
    <property type="entry name" value="METHYL-CPG-BINDING PROTEIN"/>
    <property type="match status" value="1"/>
</dbReference>
<name>A0A5C2S5N7_9APHY</name>
<feature type="region of interest" description="Disordered" evidence="3">
    <location>
        <begin position="163"/>
        <end position="192"/>
    </location>
</feature>
<protein>
    <recommendedName>
        <fullName evidence="4">HhH-GPD domain-containing protein</fullName>
    </recommendedName>
</protein>
<dbReference type="InterPro" id="IPR011257">
    <property type="entry name" value="DNA_glycosylase"/>
</dbReference>
<feature type="domain" description="HhH-GPD" evidence="4">
    <location>
        <begin position="103"/>
        <end position="185"/>
    </location>
</feature>
<dbReference type="PANTHER" id="PTHR15074:SF0">
    <property type="entry name" value="METHYL-CPG-BINDING DOMAIN PROTEIN 4-LIKE PROTEIN"/>
    <property type="match status" value="1"/>
</dbReference>
<evidence type="ECO:0000256" key="3">
    <source>
        <dbReference type="SAM" id="MobiDB-lite"/>
    </source>
</evidence>
<sequence>MIDTPRTPGKRRRADMESHYFSSPSPSPLKKLRSESPVRQSDFNSRFFQKQVDLNALTSDPTFCSFYEVFVTAMTELYHAKPILIQEHVSDSPWKVLIAVTLLNKTAGKKSIPVFFEIMDKWHTPEDLAEAPLSLLLELLKDLGFGQTRSQRLIDISRTFLTDPPDPARPRPSRGYNTALDTETGSGSGVEVKKVRYPPTPVSHIPGCGPYALDSYRIFCAGDSEWKRVRPTDKELRKYLQWRWAVEAYRKWDPVYGPGQSIDLDYVRGLTEVLRHDPVEH</sequence>
<dbReference type="OrthoDB" id="10265068at2759"/>
<dbReference type="AlphaFoldDB" id="A0A5C2S5N7"/>
<dbReference type="GO" id="GO:0003677">
    <property type="term" value="F:DNA binding"/>
    <property type="evidence" value="ECO:0007669"/>
    <property type="project" value="InterPro"/>
</dbReference>
<dbReference type="Gene3D" id="1.10.340.30">
    <property type="entry name" value="Hypothetical protein, domain 2"/>
    <property type="match status" value="1"/>
</dbReference>
<dbReference type="GO" id="GO:0005634">
    <property type="term" value="C:nucleus"/>
    <property type="evidence" value="ECO:0007669"/>
    <property type="project" value="UniProtKB-SubCell"/>
</dbReference>
<dbReference type="EMBL" id="ML122276">
    <property type="protein sequence ID" value="RPD58324.1"/>
    <property type="molecule type" value="Genomic_DNA"/>
</dbReference>
<evidence type="ECO:0000313" key="5">
    <source>
        <dbReference type="EMBL" id="RPD58324.1"/>
    </source>
</evidence>
<dbReference type="InterPro" id="IPR003265">
    <property type="entry name" value="HhH-GPD_domain"/>
</dbReference>
<keyword evidence="6" id="KW-1185">Reference proteome</keyword>
<accession>A0A5C2S5N7</accession>
<dbReference type="GO" id="GO:0006285">
    <property type="term" value="P:base-excision repair, AP site formation"/>
    <property type="evidence" value="ECO:0007669"/>
    <property type="project" value="UniProtKB-ARBA"/>
</dbReference>
<dbReference type="Proteomes" id="UP000313359">
    <property type="component" value="Unassembled WGS sequence"/>
</dbReference>
<feature type="compositionally biased region" description="Polar residues" evidence="3">
    <location>
        <begin position="175"/>
        <end position="185"/>
    </location>
</feature>
<proteinExistence type="predicted"/>
<evidence type="ECO:0000313" key="6">
    <source>
        <dbReference type="Proteomes" id="UP000313359"/>
    </source>
</evidence>
<evidence type="ECO:0000256" key="1">
    <source>
        <dbReference type="ARBA" id="ARBA00004123"/>
    </source>
</evidence>
<feature type="region of interest" description="Disordered" evidence="3">
    <location>
        <begin position="1"/>
        <end position="35"/>
    </location>
</feature>
<keyword evidence="2" id="KW-0539">Nucleus</keyword>
<dbReference type="InterPro" id="IPR045138">
    <property type="entry name" value="MeCP2/MBD4"/>
</dbReference>
<dbReference type="STRING" id="1328759.A0A5C2S5N7"/>
<dbReference type="GO" id="GO:0003824">
    <property type="term" value="F:catalytic activity"/>
    <property type="evidence" value="ECO:0007669"/>
    <property type="project" value="InterPro"/>
</dbReference>
<gene>
    <name evidence="5" type="ORF">L227DRAFT_505458</name>
</gene>
<evidence type="ECO:0000256" key="2">
    <source>
        <dbReference type="ARBA" id="ARBA00023242"/>
    </source>
</evidence>
<evidence type="ECO:0000259" key="4">
    <source>
        <dbReference type="Pfam" id="PF00730"/>
    </source>
</evidence>
<dbReference type="SUPFAM" id="SSF48150">
    <property type="entry name" value="DNA-glycosylase"/>
    <property type="match status" value="1"/>
</dbReference>
<reference evidence="5" key="1">
    <citation type="journal article" date="2018" name="Genome Biol. Evol.">
        <title>Genomics and development of Lentinus tigrinus, a white-rot wood-decaying mushroom with dimorphic fruiting bodies.</title>
        <authorList>
            <person name="Wu B."/>
            <person name="Xu Z."/>
            <person name="Knudson A."/>
            <person name="Carlson A."/>
            <person name="Chen N."/>
            <person name="Kovaka S."/>
            <person name="LaButti K."/>
            <person name="Lipzen A."/>
            <person name="Pennachio C."/>
            <person name="Riley R."/>
            <person name="Schakwitz W."/>
            <person name="Umezawa K."/>
            <person name="Ohm R.A."/>
            <person name="Grigoriev I.V."/>
            <person name="Nagy L.G."/>
            <person name="Gibbons J."/>
            <person name="Hibbett D."/>
        </authorList>
    </citation>
    <scope>NUCLEOTIDE SEQUENCE [LARGE SCALE GENOMIC DNA]</scope>
    <source>
        <strain evidence="5">ALCF2SS1-6</strain>
    </source>
</reference>
<comment type="subcellular location">
    <subcellularLocation>
        <location evidence="1">Nucleus</location>
    </subcellularLocation>
</comment>